<dbReference type="AGR" id="MGI:1196356"/>
<gene>
    <name evidence="2" type="primary">Iqsec1</name>
    <name evidence="2" type="synonym">D6Ertd349e</name>
</gene>
<reference evidence="1" key="2">
    <citation type="journal article" date="2000" name="Genome Res.">
        <title>Normalization and subtraction of cap-trapper-selected cDNAs to prepare full-length cDNA libraries for rapid discovery of new genes.</title>
        <authorList>
            <person name="Carninci P."/>
            <person name="Shibata Y."/>
            <person name="Hayatsu N."/>
            <person name="Sugahara Y."/>
            <person name="Shibata K."/>
            <person name="Itoh M."/>
            <person name="Konno H."/>
            <person name="Okazaki Y."/>
            <person name="Muramatsu M."/>
            <person name="Hayashizaki Y."/>
        </authorList>
    </citation>
    <scope>NUCLEOTIDE SEQUENCE</scope>
    <source>
        <strain evidence="1">C57BL/6J</strain>
        <tissue evidence="1">Retina</tissue>
    </source>
</reference>
<proteinExistence type="evidence at transcript level"/>
<reference evidence="1" key="3">
    <citation type="journal article" date="2000" name="Genome Res.">
        <title>RIKEN integrated sequence analysis (RISA) system--384-format sequencing pipeline with 384 multicapillary sequencer.</title>
        <authorList>
            <person name="Shibata K."/>
            <person name="Itoh M."/>
            <person name="Aizawa K."/>
            <person name="Nagaoka S."/>
            <person name="Sasaki N."/>
            <person name="Carninci P."/>
            <person name="Konno H."/>
            <person name="Akiyama J."/>
            <person name="Nishi K."/>
            <person name="Kitsunai T."/>
            <person name="Tashiro H."/>
            <person name="Itoh M."/>
            <person name="Sumi N."/>
            <person name="Ishii Y."/>
            <person name="Nakamura S."/>
            <person name="Hazama M."/>
            <person name="Nishine T."/>
            <person name="Harada A."/>
            <person name="Yamamoto R."/>
            <person name="Matsumoto H."/>
            <person name="Sakaguchi S."/>
            <person name="Ikegami T."/>
            <person name="Kashiwagi K."/>
            <person name="Fujiwake S."/>
            <person name="Inoue K."/>
            <person name="Togawa Y."/>
            <person name="Izawa M."/>
            <person name="Ohara E."/>
            <person name="Watahiki M."/>
            <person name="Yoneda Y."/>
            <person name="Ishikawa T."/>
            <person name="Ozawa K."/>
            <person name="Tanaka T."/>
            <person name="Matsuura S."/>
            <person name="Kawai J."/>
            <person name="Okazaki Y."/>
            <person name="Muramatsu M."/>
            <person name="Inoue Y."/>
            <person name="Kira A."/>
            <person name="Hayashizaki Y."/>
        </authorList>
    </citation>
    <scope>NUCLEOTIDE SEQUENCE</scope>
    <source>
        <strain evidence="1">C57BL/6J</strain>
        <tissue evidence="1">Retina</tissue>
    </source>
</reference>
<sequence>MFLCLSHPRAVLYSFSPSSHHSLQCCAPKPRTRGLPVASACAEALSDWKELPPDRGLRLGPCEPPGPAQPQERSGAFWPITTLLACLGHPFPSPSCHHRRGHVPADLQTEHFVSVQRANPATWRSAFCLTVAGPARPILCQHGSSFSCHLRRKRTDHHSVSDWGQLARSCPLHSAPSSLLMLHVLSVLS</sequence>
<evidence type="ECO:0000313" key="1">
    <source>
        <dbReference type="EMBL" id="BAC32044.1"/>
    </source>
</evidence>
<name>Q8C8Q0_MOUSE</name>
<dbReference type="AlphaFoldDB" id="Q8C8Q0"/>
<reference evidence="1" key="5">
    <citation type="submission" date="2001-07" db="EMBL/GenBank/DDBJ databases">
        <authorList>
            <person name="Adachi J."/>
            <person name="Aizawa K."/>
            <person name="Akimura T."/>
            <person name="Arakawa T."/>
            <person name="Bono H."/>
            <person name="Carninci P."/>
            <person name="Fukuda S."/>
            <person name="Furuno M."/>
            <person name="Hanagaki T."/>
            <person name="Hara A."/>
            <person name="Hashizume W."/>
            <person name="Hayashida K."/>
            <person name="Hayatsu N."/>
            <person name="Hiramoto K."/>
            <person name="Hiraoka T."/>
            <person name="Hirozane T."/>
            <person name="Hori F."/>
            <person name="Imotani K."/>
            <person name="Ishii Y."/>
            <person name="Itoh M."/>
            <person name="Kagawa I."/>
            <person name="Kasukawa T."/>
            <person name="Katoh H."/>
            <person name="Kawai J."/>
            <person name="Kojima Y."/>
            <person name="Kondo S."/>
            <person name="Konno H."/>
            <person name="Kouda M."/>
            <person name="Koya S."/>
            <person name="Kurihara C."/>
            <person name="Matsuyama T."/>
            <person name="Miyazaki A."/>
            <person name="Murata M."/>
            <person name="Nakamura M."/>
            <person name="Nishi K."/>
            <person name="Nomura K."/>
            <person name="Numazaki R."/>
            <person name="Ohno M."/>
            <person name="Ohsato N."/>
            <person name="Okazaki Y."/>
            <person name="Saito R."/>
            <person name="Saitoh H."/>
            <person name="Sakai C."/>
            <person name="Sakai K."/>
            <person name="Sakazume N."/>
            <person name="Sano H."/>
            <person name="Sasaki D."/>
            <person name="Shibata K."/>
            <person name="Shinagawa A."/>
            <person name="Shiraki T."/>
            <person name="Sogabe Y."/>
            <person name="Tagami M."/>
            <person name="Tagawa A."/>
            <person name="Takahashi F."/>
            <person name="Takaku-Akahira S."/>
            <person name="Takeda Y."/>
            <person name="Tanaka T."/>
            <person name="Tomaru A."/>
            <person name="Toya T."/>
            <person name="Yasunishi A."/>
            <person name="Muramatsu M."/>
            <person name="Hayashizaki Y."/>
        </authorList>
    </citation>
    <scope>NUCLEOTIDE SEQUENCE</scope>
    <source>
        <strain evidence="1">C57BL/6J</strain>
        <tissue evidence="1">Retina</tissue>
    </source>
</reference>
<reference evidence="1" key="4">
    <citation type="journal article" date="2001" name="Nature">
        <title>Functional annotation of a full-length mouse cDNA collection.</title>
        <authorList>
            <consortium name="The RIKEN Genome Exploration Research Group Phase II Team and the FANTOM Consortium"/>
        </authorList>
    </citation>
    <scope>NUCLEOTIDE SEQUENCE</scope>
    <source>
        <strain evidence="1">C57BL/6J</strain>
        <tissue evidence="1">Retina</tissue>
    </source>
</reference>
<protein>
    <submittedName>
        <fullName evidence="1">Uncharacterized protein</fullName>
    </submittedName>
</protein>
<evidence type="ECO:0000313" key="2">
    <source>
        <dbReference type="MGI" id="MGI:1196356"/>
    </source>
</evidence>
<dbReference type="MGI" id="MGI:1196356">
    <property type="gene designation" value="Iqsec1"/>
</dbReference>
<reference evidence="1" key="1">
    <citation type="journal article" date="1999" name="Methods Enzymol.">
        <title>High-efficiency full-length cDNA cloning.</title>
        <authorList>
            <person name="Carninci P."/>
            <person name="Hayashizaki Y."/>
        </authorList>
    </citation>
    <scope>NUCLEOTIDE SEQUENCE</scope>
    <source>
        <strain evidence="1">C57BL/6J</strain>
        <tissue evidence="1">Retina</tissue>
    </source>
</reference>
<reference evidence="1" key="6">
    <citation type="journal article" date="2002" name="Nature">
        <title>Analysis of the mouse transcriptome based on functional annotation of 60,770 full-length cDNAs.</title>
        <authorList>
            <consortium name="The FANTOM Consortium and the RIKEN Genome Exploration Research Group Phase I and II Team"/>
        </authorList>
    </citation>
    <scope>NUCLEOTIDE SEQUENCE</scope>
    <source>
        <strain evidence="1">C57BL/6J</strain>
        <tissue evidence="1">Retina</tissue>
    </source>
</reference>
<dbReference type="EMBL" id="AK044711">
    <property type="protein sequence ID" value="BAC32044.1"/>
    <property type="molecule type" value="mRNA"/>
</dbReference>
<organism evidence="1">
    <name type="scientific">Mus musculus</name>
    <name type="common">Mouse</name>
    <dbReference type="NCBI Taxonomy" id="10090"/>
    <lineage>
        <taxon>Eukaryota</taxon>
        <taxon>Metazoa</taxon>
        <taxon>Chordata</taxon>
        <taxon>Craniata</taxon>
        <taxon>Vertebrata</taxon>
        <taxon>Euteleostomi</taxon>
        <taxon>Mammalia</taxon>
        <taxon>Eutheria</taxon>
        <taxon>Euarchontoglires</taxon>
        <taxon>Glires</taxon>
        <taxon>Rodentia</taxon>
        <taxon>Myomorpha</taxon>
        <taxon>Muroidea</taxon>
        <taxon>Muridae</taxon>
        <taxon>Murinae</taxon>
        <taxon>Mus</taxon>
        <taxon>Mus</taxon>
    </lineage>
</organism>
<accession>Q8C8Q0</accession>
<reference evidence="1" key="8">
    <citation type="journal article" date="2005" name="Science">
        <title>Antisense Transcription in the Mammalian Transcriptome.</title>
        <authorList>
            <consortium name="RIKEN Genome Exploration Research Group and Genome Science Group (Genome Network Project Core Group) and the FANTOM Consortium"/>
        </authorList>
    </citation>
    <scope>NUCLEOTIDE SEQUENCE</scope>
    <source>
        <strain evidence="1">C57BL/6J</strain>
        <tissue evidence="1">Retina</tissue>
    </source>
</reference>
<reference evidence="1" key="7">
    <citation type="journal article" date="2005" name="Science">
        <title>The Transcriptional Landscape of the Mammalian Genome.</title>
        <authorList>
            <consortium name="The FANTOM Consortium"/>
            <consortium name="Riken Genome Exploration Research Group and Genome Science Group (Genome Network Project Core Group)"/>
        </authorList>
    </citation>
    <scope>NUCLEOTIDE SEQUENCE</scope>
    <source>
        <strain evidence="1">C57BL/6J</strain>
        <tissue evidence="1">Retina</tissue>
    </source>
</reference>